<reference evidence="3" key="1">
    <citation type="journal article" date="2020" name="Plant J.">
        <title>Transposons played a major role in the diversification between the closely related almond and peach genomes: results from the almond genome sequence.</title>
        <authorList>
            <person name="Alioto T."/>
            <person name="Alexiou K.G."/>
            <person name="Bardil A."/>
            <person name="Barteri F."/>
            <person name="Castanera R."/>
            <person name="Cruz F."/>
            <person name="Dhingra A."/>
            <person name="Duval H."/>
            <person name="Fernandez I Marti A."/>
            <person name="Frias L."/>
            <person name="Galan B."/>
            <person name="Garcia J.L."/>
            <person name="Howad W."/>
            <person name="Gomez-Garrido J."/>
            <person name="Gut M."/>
            <person name="Julca I."/>
            <person name="Morata J."/>
            <person name="Puigdomenech P."/>
            <person name="Ribeca P."/>
            <person name="Rubio Cabetas M.J."/>
            <person name="Vlasova A."/>
            <person name="Wirthensohn M."/>
            <person name="Garcia-Mas J."/>
            <person name="Gabaldon T."/>
            <person name="Casacuberta J.M."/>
            <person name="Arus P."/>
        </authorList>
    </citation>
    <scope>NUCLEOTIDE SEQUENCE [LARGE SCALE GENOMIC DNA]</scope>
    <source>
        <strain evidence="3">cv. Texas</strain>
    </source>
</reference>
<organism evidence="2 3">
    <name type="scientific">Prunus dulcis</name>
    <name type="common">Almond</name>
    <name type="synonym">Amygdalus dulcis</name>
    <dbReference type="NCBI Taxonomy" id="3755"/>
    <lineage>
        <taxon>Eukaryota</taxon>
        <taxon>Viridiplantae</taxon>
        <taxon>Streptophyta</taxon>
        <taxon>Embryophyta</taxon>
        <taxon>Tracheophyta</taxon>
        <taxon>Spermatophyta</taxon>
        <taxon>Magnoliopsida</taxon>
        <taxon>eudicotyledons</taxon>
        <taxon>Gunneridae</taxon>
        <taxon>Pentapetalae</taxon>
        <taxon>rosids</taxon>
        <taxon>fabids</taxon>
        <taxon>Rosales</taxon>
        <taxon>Rosaceae</taxon>
        <taxon>Amygdaloideae</taxon>
        <taxon>Amygdaleae</taxon>
        <taxon>Prunus</taxon>
    </lineage>
</organism>
<dbReference type="Gramene" id="VVA33674">
    <property type="protein sequence ID" value="VVA33674"/>
    <property type="gene ID" value="Prudul26B031428"/>
</dbReference>
<evidence type="ECO:0000313" key="3">
    <source>
        <dbReference type="Proteomes" id="UP000327085"/>
    </source>
</evidence>
<comment type="function">
    <text evidence="1">Putative transcription activator involved in regulating light control of development.</text>
</comment>
<accession>A0A5E4G1V6</accession>
<keyword evidence="1" id="KW-0863">Zinc-finger</keyword>
<name>A0A5E4G1V6_PRUDU</name>
<dbReference type="Proteomes" id="UP000327085">
    <property type="component" value="Chromosome 3"/>
</dbReference>
<dbReference type="GO" id="GO:0008270">
    <property type="term" value="F:zinc ion binding"/>
    <property type="evidence" value="ECO:0007669"/>
    <property type="project" value="UniProtKB-UniRule"/>
</dbReference>
<sequence>MNAFFDGFVNSKTTLKQFVEQYENALLDKVEKENHNIWMLIWLFEFRGVLCRHIIVVLIEKKIFRILDEYILRRWRKDVKRSHSKVRISSEDWTAKSEAQRFDKMWQT</sequence>
<comment type="similarity">
    <text evidence="1">Belongs to the FHY3/FAR1 family.</text>
</comment>
<keyword evidence="1" id="KW-0479">Metal-binding</keyword>
<dbReference type="GO" id="GO:0005634">
    <property type="term" value="C:nucleus"/>
    <property type="evidence" value="ECO:0007669"/>
    <property type="project" value="UniProtKB-SubCell"/>
</dbReference>
<dbReference type="AlphaFoldDB" id="A0A5E4G1V6"/>
<gene>
    <name evidence="2" type="ORF">ALMOND_2B031428</name>
</gene>
<dbReference type="EMBL" id="CABIKO010000299">
    <property type="protein sequence ID" value="VVA33674.1"/>
    <property type="molecule type" value="Genomic_DNA"/>
</dbReference>
<dbReference type="GO" id="GO:0006355">
    <property type="term" value="P:regulation of DNA-templated transcription"/>
    <property type="evidence" value="ECO:0007669"/>
    <property type="project" value="UniProtKB-UniRule"/>
</dbReference>
<dbReference type="PANTHER" id="PTHR31669:SF283">
    <property type="entry name" value="PROTEIN FAR1-RELATED SEQUENCE"/>
    <property type="match status" value="1"/>
</dbReference>
<keyword evidence="1" id="KW-0862">Zinc</keyword>
<dbReference type="PANTHER" id="PTHR31669">
    <property type="entry name" value="PROTEIN FAR1-RELATED SEQUENCE 10-RELATED"/>
    <property type="match status" value="1"/>
</dbReference>
<protein>
    <recommendedName>
        <fullName evidence="1">Protein FAR1-RELATED SEQUENCE</fullName>
    </recommendedName>
</protein>
<dbReference type="InterPro" id="IPR031052">
    <property type="entry name" value="FHY3/FAR1"/>
</dbReference>
<proteinExistence type="inferred from homology"/>
<evidence type="ECO:0000256" key="1">
    <source>
        <dbReference type="RuleBase" id="RU367018"/>
    </source>
</evidence>
<evidence type="ECO:0000313" key="2">
    <source>
        <dbReference type="EMBL" id="VVA33674.1"/>
    </source>
</evidence>
<dbReference type="InParanoid" id="A0A5E4G1V6"/>
<comment type="subcellular location">
    <subcellularLocation>
        <location evidence="1">Nucleus</location>
    </subcellularLocation>
</comment>
<keyword evidence="1" id="KW-0539">Nucleus</keyword>